<reference evidence="2 3" key="1">
    <citation type="submission" date="2020-03" db="EMBL/GenBank/DDBJ databases">
        <title>Whole genome shotgun sequence of Phytohabitans suffuscus NBRC 105367.</title>
        <authorList>
            <person name="Komaki H."/>
            <person name="Tamura T."/>
        </authorList>
    </citation>
    <scope>NUCLEOTIDE SEQUENCE [LARGE SCALE GENOMIC DNA]</scope>
    <source>
        <strain evidence="2 3">NBRC 105367</strain>
    </source>
</reference>
<name>A0A6F8Z119_9ACTN</name>
<dbReference type="KEGG" id="psuu:Psuf_092560"/>
<feature type="compositionally biased region" description="Pro residues" evidence="1">
    <location>
        <begin position="24"/>
        <end position="51"/>
    </location>
</feature>
<sequence>MSYRDLRRGPDRCSRSLTLRSPTTPTPTRPAPADPTQPAPADPTQPAPADPDPAGTRRAGTVRGPARPARGGVWRRVTGSGQTRDRGGGAGAGVEVMSHGW</sequence>
<dbReference type="Proteomes" id="UP000503011">
    <property type="component" value="Chromosome"/>
</dbReference>
<dbReference type="EMBL" id="AP022871">
    <property type="protein sequence ID" value="BCB91943.1"/>
    <property type="molecule type" value="Genomic_DNA"/>
</dbReference>
<organism evidence="2 3">
    <name type="scientific">Phytohabitans suffuscus</name>
    <dbReference type="NCBI Taxonomy" id="624315"/>
    <lineage>
        <taxon>Bacteria</taxon>
        <taxon>Bacillati</taxon>
        <taxon>Actinomycetota</taxon>
        <taxon>Actinomycetes</taxon>
        <taxon>Micromonosporales</taxon>
        <taxon>Micromonosporaceae</taxon>
    </lineage>
</organism>
<evidence type="ECO:0000313" key="3">
    <source>
        <dbReference type="Proteomes" id="UP000503011"/>
    </source>
</evidence>
<gene>
    <name evidence="2" type="ORF">Psuf_092560</name>
</gene>
<feature type="region of interest" description="Disordered" evidence="1">
    <location>
        <begin position="1"/>
        <end position="101"/>
    </location>
</feature>
<keyword evidence="3" id="KW-1185">Reference proteome</keyword>
<proteinExistence type="predicted"/>
<feature type="compositionally biased region" description="Basic and acidic residues" evidence="1">
    <location>
        <begin position="1"/>
        <end position="14"/>
    </location>
</feature>
<dbReference type="AlphaFoldDB" id="A0A6F8Z119"/>
<evidence type="ECO:0000313" key="2">
    <source>
        <dbReference type="EMBL" id="BCB91943.1"/>
    </source>
</evidence>
<accession>A0A6F8Z119</accession>
<evidence type="ECO:0000256" key="1">
    <source>
        <dbReference type="SAM" id="MobiDB-lite"/>
    </source>
</evidence>
<protein>
    <submittedName>
        <fullName evidence="2">Uncharacterized protein</fullName>
    </submittedName>
</protein>
<reference evidence="2 3" key="2">
    <citation type="submission" date="2020-03" db="EMBL/GenBank/DDBJ databases">
        <authorList>
            <person name="Ichikawa N."/>
            <person name="Kimura A."/>
            <person name="Kitahashi Y."/>
            <person name="Uohara A."/>
        </authorList>
    </citation>
    <scope>NUCLEOTIDE SEQUENCE [LARGE SCALE GENOMIC DNA]</scope>
    <source>
        <strain evidence="2 3">NBRC 105367</strain>
    </source>
</reference>